<proteinExistence type="predicted"/>
<organism evidence="1 2">
    <name type="scientific">Aquimixticola soesokkakensis</name>
    <dbReference type="NCBI Taxonomy" id="1519096"/>
    <lineage>
        <taxon>Bacteria</taxon>
        <taxon>Pseudomonadati</taxon>
        <taxon>Pseudomonadota</taxon>
        <taxon>Alphaproteobacteria</taxon>
        <taxon>Rhodobacterales</taxon>
        <taxon>Paracoccaceae</taxon>
        <taxon>Aquimixticola</taxon>
    </lineage>
</organism>
<dbReference type="AlphaFoldDB" id="A0A1Y5TFQ0"/>
<dbReference type="EMBL" id="FWFS01000010">
    <property type="protein sequence ID" value="SLN60843.1"/>
    <property type="molecule type" value="Genomic_DNA"/>
</dbReference>
<dbReference type="Proteomes" id="UP000193862">
    <property type="component" value="Unassembled WGS sequence"/>
</dbReference>
<name>A0A1Y5TFQ0_9RHOB</name>
<evidence type="ECO:0000313" key="1">
    <source>
        <dbReference type="EMBL" id="SLN60843.1"/>
    </source>
</evidence>
<protein>
    <submittedName>
        <fullName evidence="1">Uncharacterized protein</fullName>
    </submittedName>
</protein>
<reference evidence="1 2" key="1">
    <citation type="submission" date="2017-03" db="EMBL/GenBank/DDBJ databases">
        <authorList>
            <person name="Afonso C.L."/>
            <person name="Miller P.J."/>
            <person name="Scott M.A."/>
            <person name="Spackman E."/>
            <person name="Goraichik I."/>
            <person name="Dimitrov K.M."/>
            <person name="Suarez D.L."/>
            <person name="Swayne D.E."/>
        </authorList>
    </citation>
    <scope>NUCLEOTIDE SEQUENCE [LARGE SCALE GENOMIC DNA]</scope>
    <source>
        <strain evidence="1 2">CECT 8620</strain>
    </source>
</reference>
<sequence length="64" mass="7022">MTYSIHSEDLFDLHVQCRSALCHSLAQAYVGDSAKDIRCDHTADATFDALLSALRTQDLAQGSH</sequence>
<gene>
    <name evidence="1" type="ORF">AQS8620_02757</name>
</gene>
<accession>A0A1Y5TFQ0</accession>
<evidence type="ECO:0000313" key="2">
    <source>
        <dbReference type="Proteomes" id="UP000193862"/>
    </source>
</evidence>
<keyword evidence="2" id="KW-1185">Reference proteome</keyword>